<dbReference type="SUPFAM" id="SSF50475">
    <property type="entry name" value="FMN-binding split barrel"/>
    <property type="match status" value="1"/>
</dbReference>
<dbReference type="InterPro" id="IPR024029">
    <property type="entry name" value="Pyridox_Oxase_FMN-dep"/>
</dbReference>
<name>A0A382NTZ8_9ZZZZ</name>
<dbReference type="NCBIfam" id="TIGR04025">
    <property type="entry name" value="PPOX_FMN_DR2398"/>
    <property type="match status" value="1"/>
</dbReference>
<evidence type="ECO:0000313" key="2">
    <source>
        <dbReference type="EMBL" id="SVC64120.1"/>
    </source>
</evidence>
<dbReference type="PANTHER" id="PTHR42815">
    <property type="entry name" value="FAD-BINDING, PUTATIVE (AFU_ORTHOLOGUE AFUA_6G07600)-RELATED"/>
    <property type="match status" value="1"/>
</dbReference>
<protein>
    <recommendedName>
        <fullName evidence="1">Pyridoxamine 5'-phosphate oxidase N-terminal domain-containing protein</fullName>
    </recommendedName>
</protein>
<dbReference type="EMBL" id="UINC01102468">
    <property type="protein sequence ID" value="SVC64120.1"/>
    <property type="molecule type" value="Genomic_DNA"/>
</dbReference>
<dbReference type="InterPro" id="IPR012349">
    <property type="entry name" value="Split_barrel_FMN-bd"/>
</dbReference>
<feature type="domain" description="Pyridoxamine 5'-phosphate oxidase N-terminal" evidence="1">
    <location>
        <begin position="36"/>
        <end position="129"/>
    </location>
</feature>
<gene>
    <name evidence="2" type="ORF">METZ01_LOCUS316974</name>
</gene>
<dbReference type="Gene3D" id="2.30.110.10">
    <property type="entry name" value="Electron Transport, Fmn-binding Protein, Chain A"/>
    <property type="match status" value="1"/>
</dbReference>
<reference evidence="2" key="1">
    <citation type="submission" date="2018-05" db="EMBL/GenBank/DDBJ databases">
        <authorList>
            <person name="Lanie J.A."/>
            <person name="Ng W.-L."/>
            <person name="Kazmierczak K.M."/>
            <person name="Andrzejewski T.M."/>
            <person name="Davidsen T.M."/>
            <person name="Wayne K.J."/>
            <person name="Tettelin H."/>
            <person name="Glass J.I."/>
            <person name="Rusch D."/>
            <person name="Podicherti R."/>
            <person name="Tsui H.-C.T."/>
            <person name="Winkler M.E."/>
        </authorList>
    </citation>
    <scope>NUCLEOTIDE SEQUENCE</scope>
</reference>
<dbReference type="InterPro" id="IPR011576">
    <property type="entry name" value="Pyridox_Oxase_N"/>
</dbReference>
<accession>A0A382NTZ8</accession>
<evidence type="ECO:0000259" key="1">
    <source>
        <dbReference type="Pfam" id="PF01243"/>
    </source>
</evidence>
<sequence>MAQTEIEERFDNSFTEKFGFPKSRAANKVVESLRDSHIAFIREAPFMVMATSDSSGKCDASPKGGLPGFVKVLDENTLLLPDVAGNKLFQSYQNIQTNPHIGLIFFIPGLNETLRVNGRAKVISDEAVVDFKIQLEVSNPDEDAKILQGVLVEVEEAYGHCPRAFSFSSLWDTDQINQNRGGAAKLND</sequence>
<dbReference type="PANTHER" id="PTHR42815:SF2">
    <property type="entry name" value="FAD-BINDING, PUTATIVE (AFU_ORTHOLOGUE AFUA_6G07600)-RELATED"/>
    <property type="match status" value="1"/>
</dbReference>
<organism evidence="2">
    <name type="scientific">marine metagenome</name>
    <dbReference type="NCBI Taxonomy" id="408172"/>
    <lineage>
        <taxon>unclassified sequences</taxon>
        <taxon>metagenomes</taxon>
        <taxon>ecological metagenomes</taxon>
    </lineage>
</organism>
<proteinExistence type="predicted"/>
<dbReference type="AlphaFoldDB" id="A0A382NTZ8"/>
<dbReference type="Pfam" id="PF01243">
    <property type="entry name" value="PNPOx_N"/>
    <property type="match status" value="1"/>
</dbReference>